<dbReference type="EMBL" id="CP017479">
    <property type="protein sequence ID" value="AOW10529.1"/>
    <property type="molecule type" value="Genomic_DNA"/>
</dbReference>
<keyword evidence="3" id="KW-1185">Reference proteome</keyword>
<dbReference type="PROSITE" id="PS51736">
    <property type="entry name" value="RECOMBINASES_3"/>
    <property type="match status" value="1"/>
</dbReference>
<protein>
    <recommendedName>
        <fullName evidence="1">Resolvase/invertase-type recombinase catalytic domain-containing protein</fullName>
    </recommendedName>
</protein>
<dbReference type="KEGG" id="fgl:EM308_14025"/>
<gene>
    <name evidence="2" type="ORF">EM308_14025</name>
</gene>
<dbReference type="RefSeq" id="WP_051877912.1">
    <property type="nucleotide sequence ID" value="NZ_CP017479.1"/>
</dbReference>
<feature type="domain" description="Resolvase/invertase-type recombinase catalytic" evidence="1">
    <location>
        <begin position="1"/>
        <end position="74"/>
    </location>
</feature>
<evidence type="ECO:0000259" key="1">
    <source>
        <dbReference type="PROSITE" id="PS51736"/>
    </source>
</evidence>
<dbReference type="Proteomes" id="UP000175968">
    <property type="component" value="Chromosome"/>
</dbReference>
<name>A0AAC9N766_9FLAO</name>
<dbReference type="GO" id="GO:0003677">
    <property type="term" value="F:DNA binding"/>
    <property type="evidence" value="ECO:0007669"/>
    <property type="project" value="InterPro"/>
</dbReference>
<evidence type="ECO:0000313" key="3">
    <source>
        <dbReference type="Proteomes" id="UP000175968"/>
    </source>
</evidence>
<accession>A0AAC9N766</accession>
<dbReference type="AlphaFoldDB" id="A0AAC9N766"/>
<reference evidence="2 3" key="1">
    <citation type="submission" date="2016-10" db="EMBL/GenBank/DDBJ databases">
        <title>Flavobacterium gilvum sp. nov., isolated from stream water.</title>
        <authorList>
            <person name="Shin S.-K."/>
            <person name="Cho Y.-J."/>
            <person name="Yi H."/>
        </authorList>
    </citation>
    <scope>NUCLEOTIDE SEQUENCE [LARGE SCALE GENOMIC DNA]</scope>
    <source>
        <strain evidence="2 3">EM1308</strain>
    </source>
</reference>
<dbReference type="GO" id="GO:0000150">
    <property type="term" value="F:DNA strand exchange activity"/>
    <property type="evidence" value="ECO:0007669"/>
    <property type="project" value="InterPro"/>
</dbReference>
<dbReference type="InterPro" id="IPR036162">
    <property type="entry name" value="Resolvase-like_N_sf"/>
</dbReference>
<sequence length="117" mass="13181">MGRNLLDILETLQFIHDNGVTIYVHNIGMYSLIDGKENPAFKMVVTILANIAEQELCTLRERQAEGIRIGQLVGKYKGRLKGTTMSNEEICTQQLIYARCSIRTNVRAIPIQLATET</sequence>
<dbReference type="Pfam" id="PF00239">
    <property type="entry name" value="Resolvase"/>
    <property type="match status" value="1"/>
</dbReference>
<dbReference type="InterPro" id="IPR006119">
    <property type="entry name" value="Resolv_N"/>
</dbReference>
<evidence type="ECO:0000313" key="2">
    <source>
        <dbReference type="EMBL" id="AOW10529.1"/>
    </source>
</evidence>
<dbReference type="SUPFAM" id="SSF53041">
    <property type="entry name" value="Resolvase-like"/>
    <property type="match status" value="1"/>
</dbReference>
<proteinExistence type="predicted"/>
<organism evidence="2 3">
    <name type="scientific">Flavobacterium gilvum</name>
    <dbReference type="NCBI Taxonomy" id="1492737"/>
    <lineage>
        <taxon>Bacteria</taxon>
        <taxon>Pseudomonadati</taxon>
        <taxon>Bacteroidota</taxon>
        <taxon>Flavobacteriia</taxon>
        <taxon>Flavobacteriales</taxon>
        <taxon>Flavobacteriaceae</taxon>
        <taxon>Flavobacterium</taxon>
    </lineage>
</organism>
<dbReference type="Gene3D" id="3.40.50.1390">
    <property type="entry name" value="Resolvase, N-terminal catalytic domain"/>
    <property type="match status" value="1"/>
</dbReference>